<dbReference type="Ensembl" id="ENSOKIT00005081089.1">
    <property type="protein sequence ID" value="ENSOKIP00005076084.1"/>
    <property type="gene ID" value="ENSOKIG00005032866.1"/>
</dbReference>
<evidence type="ECO:0000313" key="2">
    <source>
        <dbReference type="Ensembl" id="ENSOKIP00005076084.1"/>
    </source>
</evidence>
<accession>A0A8C7MSG8</accession>
<keyword evidence="3" id="KW-1185">Reference proteome</keyword>
<reference evidence="2" key="1">
    <citation type="submission" date="2025-08" db="UniProtKB">
        <authorList>
            <consortium name="Ensembl"/>
        </authorList>
    </citation>
    <scope>IDENTIFICATION</scope>
</reference>
<reference evidence="2" key="2">
    <citation type="submission" date="2025-09" db="UniProtKB">
        <authorList>
            <consortium name="Ensembl"/>
        </authorList>
    </citation>
    <scope>IDENTIFICATION</scope>
</reference>
<evidence type="ECO:0000256" key="1">
    <source>
        <dbReference type="SAM" id="MobiDB-lite"/>
    </source>
</evidence>
<organism evidence="2 3">
    <name type="scientific">Oncorhynchus kisutch</name>
    <name type="common">Coho salmon</name>
    <name type="synonym">Salmo kisutch</name>
    <dbReference type="NCBI Taxonomy" id="8019"/>
    <lineage>
        <taxon>Eukaryota</taxon>
        <taxon>Metazoa</taxon>
        <taxon>Chordata</taxon>
        <taxon>Craniata</taxon>
        <taxon>Vertebrata</taxon>
        <taxon>Euteleostomi</taxon>
        <taxon>Actinopterygii</taxon>
        <taxon>Neopterygii</taxon>
        <taxon>Teleostei</taxon>
        <taxon>Protacanthopterygii</taxon>
        <taxon>Salmoniformes</taxon>
        <taxon>Salmonidae</taxon>
        <taxon>Salmoninae</taxon>
        <taxon>Oncorhynchus</taxon>
    </lineage>
</organism>
<proteinExistence type="predicted"/>
<dbReference type="AlphaFoldDB" id="A0A8C7MSG8"/>
<sequence>NAFRISTPLSAQQSALTLTKSQSYTHSYHHELSPPWHYDTALLTRFIIIKHLTRFIIIKHLTRFTIIKHLTRFTIIKHLTRFTITKHLTRDTVVKEREDALRLLQTGQERARPGYTGLLHALPWYMNKRCKRFYTPLFVTPHMRNTSYAKNRKQNGERQKQAGLQEKFPQMKARTS</sequence>
<feature type="region of interest" description="Disordered" evidence="1">
    <location>
        <begin position="145"/>
        <end position="176"/>
    </location>
</feature>
<protein>
    <submittedName>
        <fullName evidence="2">Uncharacterized protein</fullName>
    </submittedName>
</protein>
<dbReference type="Proteomes" id="UP000694557">
    <property type="component" value="Unassembled WGS sequence"/>
</dbReference>
<evidence type="ECO:0000313" key="3">
    <source>
        <dbReference type="Proteomes" id="UP000694557"/>
    </source>
</evidence>
<name>A0A8C7MSG8_ONCKI</name>